<proteinExistence type="predicted"/>
<dbReference type="Gene3D" id="1.20.120.520">
    <property type="entry name" value="nmb1532 protein domain like"/>
    <property type="match status" value="1"/>
</dbReference>
<dbReference type="EMBL" id="JBGMEI010000002">
    <property type="protein sequence ID" value="MFO3664997.1"/>
    <property type="molecule type" value="Genomic_DNA"/>
</dbReference>
<dbReference type="Pfam" id="PF01814">
    <property type="entry name" value="Hemerythrin"/>
    <property type="match status" value="1"/>
</dbReference>
<dbReference type="Proteomes" id="UP001637996">
    <property type="component" value="Unassembled WGS sequence"/>
</dbReference>
<sequence length="154" mass="18072">MNYIQLNENIHKEVKDLIEKVKSSTARTKENAFYEVYALLAGHHEAEEKVIFPKALEKCEKQDDKDTTLEMPEEHSLIMFQLGVLNNTPFDNETWDAKFSVLEEVGTHHMDEEEEEFAKVAKKLFTEQELEELGDQVEKEMNAIKKEWIDKLKK</sequence>
<name>A0ABW9M922_9FIRM</name>
<evidence type="ECO:0000259" key="1">
    <source>
        <dbReference type="Pfam" id="PF01814"/>
    </source>
</evidence>
<dbReference type="PANTHER" id="PTHR35585:SF1">
    <property type="entry name" value="HHE DOMAIN PROTEIN (AFU_ORTHOLOGUE AFUA_4G00730)"/>
    <property type="match status" value="1"/>
</dbReference>
<evidence type="ECO:0000313" key="2">
    <source>
        <dbReference type="EMBL" id="MFO3664997.1"/>
    </source>
</evidence>
<comment type="caution">
    <text evidence="2">The sequence shown here is derived from an EMBL/GenBank/DDBJ whole genome shotgun (WGS) entry which is preliminary data.</text>
</comment>
<evidence type="ECO:0000313" key="3">
    <source>
        <dbReference type="Proteomes" id="UP001637996"/>
    </source>
</evidence>
<gene>
    <name evidence="2" type="ORF">ACCQ41_01825</name>
</gene>
<dbReference type="PANTHER" id="PTHR35585">
    <property type="entry name" value="HHE DOMAIN PROTEIN (AFU_ORTHOLOGUE AFUA_4G00730)"/>
    <property type="match status" value="1"/>
</dbReference>
<feature type="domain" description="Hemerythrin-like" evidence="1">
    <location>
        <begin position="10"/>
        <end position="119"/>
    </location>
</feature>
<dbReference type="InterPro" id="IPR012312">
    <property type="entry name" value="Hemerythrin-like"/>
</dbReference>
<keyword evidence="3" id="KW-1185">Reference proteome</keyword>
<organism evidence="2 3">
    <name type="scientific">Anaerococcus martiniensis</name>
    <dbReference type="NCBI Taxonomy" id="3115615"/>
    <lineage>
        <taxon>Bacteria</taxon>
        <taxon>Bacillati</taxon>
        <taxon>Bacillota</taxon>
        <taxon>Tissierellia</taxon>
        <taxon>Tissierellales</taxon>
        <taxon>Peptoniphilaceae</taxon>
        <taxon>Anaerococcus</taxon>
    </lineage>
</organism>
<protein>
    <submittedName>
        <fullName evidence="2">Hemerythrin domain-containing protein</fullName>
    </submittedName>
</protein>
<accession>A0ABW9M922</accession>
<reference evidence="2 3" key="1">
    <citation type="journal article" date="2025" name="Anaerobe">
        <title>Description of Anaerococcus kampingiae sp. nov., Anaerococcus groningensis sp. nov., Anaerococcus martiniensis sp. nov., and Anaerococcus cruorum sp. nov., isolated from human clinical specimens.</title>
        <authorList>
            <person name="Boiten K.E."/>
            <person name="Meijer J."/>
            <person name="van Wezel E.M."/>
            <person name="Veloo A.C.M."/>
        </authorList>
    </citation>
    <scope>NUCLEOTIDE SEQUENCE [LARGE SCALE GENOMIC DNA]</scope>
    <source>
        <strain evidence="2 3">ENR0831</strain>
    </source>
</reference>
<dbReference type="RefSeq" id="WP_410030731.1">
    <property type="nucleotide sequence ID" value="NZ_JBGMEI010000002.1"/>
</dbReference>